<evidence type="ECO:0000256" key="2">
    <source>
        <dbReference type="PROSITE-ProRule" id="PRU00267"/>
    </source>
</evidence>
<dbReference type="InterPro" id="IPR009071">
    <property type="entry name" value="HMG_box_dom"/>
</dbReference>
<dbReference type="Gene3D" id="1.10.30.10">
    <property type="entry name" value="High mobility group box domain"/>
    <property type="match status" value="2"/>
</dbReference>
<dbReference type="Pfam" id="PF09011">
    <property type="entry name" value="HMG_box_2"/>
    <property type="match status" value="1"/>
</dbReference>
<gene>
    <name evidence="5" type="ORF">PsYK624_004170</name>
</gene>
<feature type="compositionally biased region" description="Basic and acidic residues" evidence="3">
    <location>
        <begin position="299"/>
        <end position="312"/>
    </location>
</feature>
<organism evidence="5 6">
    <name type="scientific">Phanerochaete sordida</name>
    <dbReference type="NCBI Taxonomy" id="48140"/>
    <lineage>
        <taxon>Eukaryota</taxon>
        <taxon>Fungi</taxon>
        <taxon>Dikarya</taxon>
        <taxon>Basidiomycota</taxon>
        <taxon>Agaricomycotina</taxon>
        <taxon>Agaricomycetes</taxon>
        <taxon>Polyporales</taxon>
        <taxon>Phanerochaetaceae</taxon>
        <taxon>Phanerochaete</taxon>
    </lineage>
</organism>
<feature type="region of interest" description="Disordered" evidence="3">
    <location>
        <begin position="209"/>
        <end position="349"/>
    </location>
</feature>
<feature type="DNA-binding region" description="HMG box" evidence="2">
    <location>
        <begin position="453"/>
        <end position="525"/>
    </location>
</feature>
<evidence type="ECO:0000256" key="1">
    <source>
        <dbReference type="ARBA" id="ARBA00023125"/>
    </source>
</evidence>
<feature type="compositionally biased region" description="Pro residues" evidence="3">
    <location>
        <begin position="232"/>
        <end position="242"/>
    </location>
</feature>
<feature type="compositionally biased region" description="Basic and acidic residues" evidence="3">
    <location>
        <begin position="392"/>
        <end position="431"/>
    </location>
</feature>
<dbReference type="PANTHER" id="PTHR48112:SF22">
    <property type="entry name" value="MITOCHONDRIAL TRANSCRIPTION FACTOR A, ISOFORM B"/>
    <property type="match status" value="1"/>
</dbReference>
<dbReference type="InterPro" id="IPR050342">
    <property type="entry name" value="HMGB"/>
</dbReference>
<feature type="domain" description="HMG box" evidence="4">
    <location>
        <begin position="453"/>
        <end position="525"/>
    </location>
</feature>
<dbReference type="PROSITE" id="PS50118">
    <property type="entry name" value="HMG_BOX_2"/>
    <property type="match status" value="2"/>
</dbReference>
<dbReference type="SUPFAM" id="SSF47095">
    <property type="entry name" value="HMG-box"/>
    <property type="match status" value="2"/>
</dbReference>
<evidence type="ECO:0000259" key="4">
    <source>
        <dbReference type="PROSITE" id="PS50118"/>
    </source>
</evidence>
<keyword evidence="1 2" id="KW-0238">DNA-binding</keyword>
<keyword evidence="2" id="KW-0539">Nucleus</keyword>
<feature type="DNA-binding region" description="HMG box" evidence="2">
    <location>
        <begin position="349"/>
        <end position="418"/>
    </location>
</feature>
<dbReference type="Proteomes" id="UP000703269">
    <property type="component" value="Unassembled WGS sequence"/>
</dbReference>
<dbReference type="SMART" id="SM00398">
    <property type="entry name" value="HMG"/>
    <property type="match status" value="2"/>
</dbReference>
<reference evidence="5 6" key="1">
    <citation type="submission" date="2021-08" db="EMBL/GenBank/DDBJ databases">
        <title>Draft Genome Sequence of Phanerochaete sordida strain YK-624.</title>
        <authorList>
            <person name="Mori T."/>
            <person name="Dohra H."/>
            <person name="Suzuki T."/>
            <person name="Kawagishi H."/>
            <person name="Hirai H."/>
        </authorList>
    </citation>
    <scope>NUCLEOTIDE SEQUENCE [LARGE SCALE GENOMIC DNA]</scope>
    <source>
        <strain evidence="5 6">YK-624</strain>
    </source>
</reference>
<feature type="region of interest" description="Disordered" evidence="3">
    <location>
        <begin position="388"/>
        <end position="455"/>
    </location>
</feature>
<dbReference type="GO" id="GO:0005634">
    <property type="term" value="C:nucleus"/>
    <property type="evidence" value="ECO:0007669"/>
    <property type="project" value="UniProtKB-UniRule"/>
</dbReference>
<dbReference type="EMBL" id="BPQB01000001">
    <property type="protein sequence ID" value="GJE84341.1"/>
    <property type="molecule type" value="Genomic_DNA"/>
</dbReference>
<protein>
    <submittedName>
        <fullName evidence="5">High mobility group box domain-containing protein</fullName>
    </submittedName>
</protein>
<accession>A0A9P3L6T1</accession>
<dbReference type="GO" id="GO:0003677">
    <property type="term" value="F:DNA binding"/>
    <property type="evidence" value="ECO:0007669"/>
    <property type="project" value="UniProtKB-UniRule"/>
</dbReference>
<proteinExistence type="predicted"/>
<feature type="compositionally biased region" description="Basic residues" evidence="3">
    <location>
        <begin position="435"/>
        <end position="445"/>
    </location>
</feature>
<feature type="domain" description="HMG box" evidence="4">
    <location>
        <begin position="349"/>
        <end position="418"/>
    </location>
</feature>
<dbReference type="AlphaFoldDB" id="A0A9P3L6T1"/>
<dbReference type="OrthoDB" id="5550281at2759"/>
<feature type="compositionally biased region" description="Basic and acidic residues" evidence="3">
    <location>
        <begin position="323"/>
        <end position="337"/>
    </location>
</feature>
<keyword evidence="6" id="KW-1185">Reference proteome</keyword>
<evidence type="ECO:0000313" key="5">
    <source>
        <dbReference type="EMBL" id="GJE84341.1"/>
    </source>
</evidence>
<feature type="region of interest" description="Disordered" evidence="3">
    <location>
        <begin position="559"/>
        <end position="586"/>
    </location>
</feature>
<name>A0A9P3L6T1_9APHY</name>
<sequence length="586" mass="64706">MPVSPVFRHSTTTTTDDGVAIAIAASDMSLDDHSPFLFDDMHAFDPTPDANGMIFQFDDASAFDSKQHHGMPWEHAHDYPLSSPSFLPGSPESTSSPLDLGAPLQHLPPSAHGFSSFADVSQHAQQDFSYSQWLQEDPTCQPSSSSPIDIPLAHSHSSTSSIAAFSDNSSIFPDVSPFSPTTAYAALQPLPRSFSPGEEDYANQAYHAQPALSTSPSEPALSPPTWASQLWTPPPTMQPLPTTPSSVASQTPDDEDAFATQRPRMAMRRSFAPVSELFPSSSAPSVSHMRPPMSRSYSRRAESISEHDDATVRRKKRSLVPGDEEHRPTERTGEGKSGDAPAKSLLRPPKLAPSAWQLYFTDWIQRHQATSPKKLNVAQAAKEAGQEYARLTTDEKEPYKRRSQAAKEAREREHAAYMRTLTPDDIKRENAFRTAQRKAGKSRKGNIKDPNAPKKPLSAYFMFLQRIRSDPGLVYEVFGDETETTKQSVLAAAKWRSMTDEERKPFLAQAEQEKLEYEAARKMYEDGTTGSPSSINFSILPNNPINSITFPSSSFLRPVKQEAASSESESEEVDSDLARRRAHSHA</sequence>
<feature type="compositionally biased region" description="Low complexity" evidence="3">
    <location>
        <begin position="287"/>
        <end position="296"/>
    </location>
</feature>
<comment type="caution">
    <text evidence="5">The sequence shown here is derived from an EMBL/GenBank/DDBJ whole genome shotgun (WGS) entry which is preliminary data.</text>
</comment>
<dbReference type="InterPro" id="IPR036910">
    <property type="entry name" value="HMG_box_dom_sf"/>
</dbReference>
<dbReference type="PANTHER" id="PTHR48112">
    <property type="entry name" value="HIGH MOBILITY GROUP PROTEIN DSP1"/>
    <property type="match status" value="1"/>
</dbReference>
<evidence type="ECO:0000256" key="3">
    <source>
        <dbReference type="SAM" id="MobiDB-lite"/>
    </source>
</evidence>
<evidence type="ECO:0000313" key="6">
    <source>
        <dbReference type="Proteomes" id="UP000703269"/>
    </source>
</evidence>